<evidence type="ECO:0000313" key="2">
    <source>
        <dbReference type="Proteomes" id="UP000004079"/>
    </source>
</evidence>
<name>D1QNL1_9BACT</name>
<proteinExistence type="predicted"/>
<dbReference type="AlphaFoldDB" id="D1QNL1"/>
<organism evidence="1 2">
    <name type="scientific">Segatella oris F0302</name>
    <dbReference type="NCBI Taxonomy" id="649760"/>
    <lineage>
        <taxon>Bacteria</taxon>
        <taxon>Pseudomonadati</taxon>
        <taxon>Bacteroidota</taxon>
        <taxon>Bacteroidia</taxon>
        <taxon>Bacteroidales</taxon>
        <taxon>Prevotellaceae</taxon>
        <taxon>Segatella</taxon>
    </lineage>
</organism>
<protein>
    <submittedName>
        <fullName evidence="1">Uncharacterized protein</fullName>
    </submittedName>
</protein>
<reference evidence="1 2" key="1">
    <citation type="submission" date="2009-11" db="EMBL/GenBank/DDBJ databases">
        <authorList>
            <person name="Weinstock G."/>
            <person name="Sodergren E."/>
            <person name="Clifton S."/>
            <person name="Fulton L."/>
            <person name="Fulton B."/>
            <person name="Courtney L."/>
            <person name="Fronick C."/>
            <person name="Harrison M."/>
            <person name="Strong C."/>
            <person name="Farmer C."/>
            <person name="Delahaunty K."/>
            <person name="Markovic C."/>
            <person name="Hall O."/>
            <person name="Minx P."/>
            <person name="Tomlinson C."/>
            <person name="Mitreva M."/>
            <person name="Nelson J."/>
            <person name="Hou S."/>
            <person name="Wollam A."/>
            <person name="Pepin K.H."/>
            <person name="Johnson M."/>
            <person name="Bhonagiri V."/>
            <person name="Nash W.E."/>
            <person name="Warren W."/>
            <person name="Chinwalla A."/>
            <person name="Mardis E.R."/>
            <person name="Wilson R.K."/>
        </authorList>
    </citation>
    <scope>NUCLEOTIDE SEQUENCE [LARGE SCALE GENOMIC DNA]</scope>
    <source>
        <strain evidence="1 2">F0302</strain>
    </source>
</reference>
<dbReference type="Proteomes" id="UP000004079">
    <property type="component" value="Unassembled WGS sequence"/>
</dbReference>
<evidence type="ECO:0000313" key="1">
    <source>
        <dbReference type="EMBL" id="EFB33070.1"/>
    </source>
</evidence>
<comment type="caution">
    <text evidence="1">The sequence shown here is derived from an EMBL/GenBank/DDBJ whole genome shotgun (WGS) entry which is preliminary data.</text>
</comment>
<dbReference type="HOGENOM" id="CLU_3294390_0_0_10"/>
<accession>D1QNL1</accession>
<sequence>MQAWKARFYFYLVGAKSVKNEEENKQKKSLSLNPSPRRGE</sequence>
<dbReference type="EMBL" id="ACUZ02000005">
    <property type="protein sequence ID" value="EFB33070.1"/>
    <property type="molecule type" value="Genomic_DNA"/>
</dbReference>
<gene>
    <name evidence="1" type="ORF">HMPREF0971_00619</name>
</gene>